<dbReference type="EMBL" id="CXWC01000015">
    <property type="protein sequence ID" value="CTQ78307.1"/>
    <property type="molecule type" value="Genomic_DNA"/>
</dbReference>
<keyword evidence="1" id="KW-1133">Transmembrane helix</keyword>
<reference evidence="3" key="1">
    <citation type="submission" date="2015-07" db="EMBL/GenBank/DDBJ databases">
        <authorList>
            <person name="Rodrigo-Torres Lidia"/>
            <person name="Arahal R.David."/>
        </authorList>
    </citation>
    <scope>NUCLEOTIDE SEQUENCE [LARGE SCALE GENOMIC DNA]</scope>
    <source>
        <strain evidence="3">CECT 5096</strain>
    </source>
</reference>
<sequence length="97" mass="11268">MSNREIVTFLFFLCFSIYNVILLFRFYKDVKFYARNGWKFDQIRKGSMEIFDGDPPSGPPLKGRNRFFSMVFLVLGSNVVVSVLFFGGVLPVIKRIL</sequence>
<feature type="transmembrane region" description="Helical" evidence="1">
    <location>
        <begin position="6"/>
        <end position="27"/>
    </location>
</feature>
<organism evidence="2 3">
    <name type="scientific">Roseibium album</name>
    <dbReference type="NCBI Taxonomy" id="311410"/>
    <lineage>
        <taxon>Bacteria</taxon>
        <taxon>Pseudomonadati</taxon>
        <taxon>Pseudomonadota</taxon>
        <taxon>Alphaproteobacteria</taxon>
        <taxon>Hyphomicrobiales</taxon>
        <taxon>Stappiaceae</taxon>
        <taxon>Roseibium</taxon>
    </lineage>
</organism>
<keyword evidence="3" id="KW-1185">Reference proteome</keyword>
<dbReference type="Proteomes" id="UP000049983">
    <property type="component" value="Unassembled WGS sequence"/>
</dbReference>
<protein>
    <submittedName>
        <fullName evidence="2">Uncharacterized protein</fullName>
    </submittedName>
</protein>
<evidence type="ECO:0000313" key="2">
    <source>
        <dbReference type="EMBL" id="CTQ78307.1"/>
    </source>
</evidence>
<keyword evidence="1" id="KW-0812">Transmembrane</keyword>
<gene>
    <name evidence="2" type="ORF">LA5096_05558</name>
</gene>
<dbReference type="AlphaFoldDB" id="A0A0M7AUL4"/>
<keyword evidence="1" id="KW-0472">Membrane</keyword>
<dbReference type="STRING" id="311410.LA5095_04983"/>
<feature type="transmembrane region" description="Helical" evidence="1">
    <location>
        <begin position="67"/>
        <end position="93"/>
    </location>
</feature>
<accession>A0A0M7AUL4</accession>
<name>A0A0M7AUL4_9HYPH</name>
<evidence type="ECO:0000256" key="1">
    <source>
        <dbReference type="SAM" id="Phobius"/>
    </source>
</evidence>
<evidence type="ECO:0000313" key="3">
    <source>
        <dbReference type="Proteomes" id="UP000049983"/>
    </source>
</evidence>
<proteinExistence type="predicted"/>